<dbReference type="PANTHER" id="PTHR45749:SF35">
    <property type="entry name" value="AC-LIKE TRANSPOSASE-RELATED"/>
    <property type="match status" value="1"/>
</dbReference>
<protein>
    <submittedName>
        <fullName evidence="1">Uncharacterized protein</fullName>
    </submittedName>
</protein>
<organism evidence="1 2">
    <name type="scientific">Dryococelus australis</name>
    <dbReference type="NCBI Taxonomy" id="614101"/>
    <lineage>
        <taxon>Eukaryota</taxon>
        <taxon>Metazoa</taxon>
        <taxon>Ecdysozoa</taxon>
        <taxon>Arthropoda</taxon>
        <taxon>Hexapoda</taxon>
        <taxon>Insecta</taxon>
        <taxon>Pterygota</taxon>
        <taxon>Neoptera</taxon>
        <taxon>Polyneoptera</taxon>
        <taxon>Phasmatodea</taxon>
        <taxon>Verophasmatodea</taxon>
        <taxon>Anareolatae</taxon>
        <taxon>Phasmatidae</taxon>
        <taxon>Eurycanthinae</taxon>
        <taxon>Dryococelus</taxon>
    </lineage>
</organism>
<evidence type="ECO:0000313" key="2">
    <source>
        <dbReference type="Proteomes" id="UP001159363"/>
    </source>
</evidence>
<name>A0ABQ9I035_9NEOP</name>
<dbReference type="PANTHER" id="PTHR45749">
    <property type="match status" value="1"/>
</dbReference>
<comment type="caution">
    <text evidence="1">The sequence shown here is derived from an EMBL/GenBank/DDBJ whole genome shotgun (WGS) entry which is preliminary data.</text>
</comment>
<reference evidence="1 2" key="1">
    <citation type="submission" date="2023-02" db="EMBL/GenBank/DDBJ databases">
        <title>LHISI_Scaffold_Assembly.</title>
        <authorList>
            <person name="Stuart O.P."/>
            <person name="Cleave R."/>
            <person name="Magrath M.J.L."/>
            <person name="Mikheyev A.S."/>
        </authorList>
    </citation>
    <scope>NUCLEOTIDE SEQUENCE [LARGE SCALE GENOMIC DNA]</scope>
    <source>
        <strain evidence="1">Daus_M_001</strain>
        <tissue evidence="1">Leg muscle</tissue>
    </source>
</reference>
<dbReference type="EMBL" id="JARBHB010000003">
    <property type="protein sequence ID" value="KAJ8890007.1"/>
    <property type="molecule type" value="Genomic_DNA"/>
</dbReference>
<sequence length="99" mass="11678">MTLSSESGYSDWKHMSELLSEHETSPHHMKAYQSWSECKRWREGFKWLVSVIGFLGSQNLAFRGKSGLLYQRNNGNFRKILEFIGKFDVIIADHLWRIK</sequence>
<keyword evidence="2" id="KW-1185">Reference proteome</keyword>
<gene>
    <name evidence="1" type="ORF">PR048_009512</name>
</gene>
<dbReference type="Proteomes" id="UP001159363">
    <property type="component" value="Chromosome 3"/>
</dbReference>
<accession>A0ABQ9I035</accession>
<proteinExistence type="predicted"/>
<evidence type="ECO:0000313" key="1">
    <source>
        <dbReference type="EMBL" id="KAJ8890007.1"/>
    </source>
</evidence>